<dbReference type="InterPro" id="IPR011059">
    <property type="entry name" value="Metal-dep_hydrolase_composite"/>
</dbReference>
<evidence type="ECO:0000313" key="2">
    <source>
        <dbReference type="EMBL" id="QES51718.1"/>
    </source>
</evidence>
<accession>A0A5P2DC83</accession>
<name>A0A5P2DC83_STRVZ</name>
<dbReference type="InterPro" id="IPR032466">
    <property type="entry name" value="Metal_Hydrolase"/>
</dbReference>
<evidence type="ECO:0000259" key="1">
    <source>
        <dbReference type="Pfam" id="PF01979"/>
    </source>
</evidence>
<dbReference type="PROSITE" id="PS51318">
    <property type="entry name" value="TAT"/>
    <property type="match status" value="1"/>
</dbReference>
<dbReference type="Gene3D" id="3.20.20.140">
    <property type="entry name" value="Metal-dependent hydrolases"/>
    <property type="match status" value="1"/>
</dbReference>
<dbReference type="Gene3D" id="2.30.40.10">
    <property type="entry name" value="Urease, subunit C, domain 1"/>
    <property type="match status" value="1"/>
</dbReference>
<dbReference type="GO" id="GO:0016810">
    <property type="term" value="F:hydrolase activity, acting on carbon-nitrogen (but not peptide) bonds"/>
    <property type="evidence" value="ECO:0007669"/>
    <property type="project" value="InterPro"/>
</dbReference>
<dbReference type="EMBL" id="CP029190">
    <property type="protein sequence ID" value="QES51718.1"/>
    <property type="molecule type" value="Genomic_DNA"/>
</dbReference>
<gene>
    <name evidence="2" type="ORF">DEJ50_31580</name>
</gene>
<organism evidence="2 3">
    <name type="scientific">Streptomyces venezuelae</name>
    <dbReference type="NCBI Taxonomy" id="54571"/>
    <lineage>
        <taxon>Bacteria</taxon>
        <taxon>Bacillati</taxon>
        <taxon>Actinomycetota</taxon>
        <taxon>Actinomycetes</taxon>
        <taxon>Kitasatosporales</taxon>
        <taxon>Streptomycetaceae</taxon>
        <taxon>Streptomyces</taxon>
    </lineage>
</organism>
<dbReference type="PANTHER" id="PTHR43794">
    <property type="entry name" value="AMINOHYDROLASE SSNA-RELATED"/>
    <property type="match status" value="1"/>
</dbReference>
<dbReference type="Pfam" id="PF01979">
    <property type="entry name" value="Amidohydro_1"/>
    <property type="match status" value="1"/>
</dbReference>
<dbReference type="OrthoDB" id="3189065at2"/>
<dbReference type="PANTHER" id="PTHR43794:SF5">
    <property type="entry name" value="CHLOROHYDROLASE FAMILY PROTEIN"/>
    <property type="match status" value="1"/>
</dbReference>
<dbReference type="RefSeq" id="WP_150211463.1">
    <property type="nucleotide sequence ID" value="NZ_CP029190.1"/>
</dbReference>
<sequence>MTDSSHPSRRSVLAGLGSIPLITATPRYRPAAAPGGSTLLRGAELILTMDPVLGEGTLGALPRADLLIRDGRIESVGPRLTAPPGTRVVDVSGRAVLPGFVDVHNHLWQSSIRGGCTAHDLYGWLRTCNGPTLGRIDPADMYRFVRLAALDVLQTGVTTVVDWVHPVPYDTGERYIRALDDSGLRFVYAMSQDIADADLVTRVKKELLDPLPLASAQVAVHARMPDLGLLRHFHGLARELGVMLNSHVLEHRADRADDPVGALRLAGAFGPDLLMNHAVHLTDEEVSLAAEHDVRVAHCPLSNMRLASGIMRLPALYARGVKTGLGQDGGANDTSDMFALMKAAVGLQRALHQNAEVHPTLAAVLRMATLGGAECIGMADRVGSLTPGKRADVIVLDPAALNFAPRRDWIAQIVLNGRPSNVSHVFVDGRMRKAGGELVGVDTHTVLREAEQAAARLPDMP</sequence>
<dbReference type="InterPro" id="IPR006680">
    <property type="entry name" value="Amidohydro-rel"/>
</dbReference>
<protein>
    <submittedName>
        <fullName evidence="2">5-methylthioadenosine deaminase</fullName>
    </submittedName>
</protein>
<dbReference type="SUPFAM" id="SSF51556">
    <property type="entry name" value="Metallo-dependent hydrolases"/>
    <property type="match status" value="1"/>
</dbReference>
<dbReference type="InterPro" id="IPR050287">
    <property type="entry name" value="MTA/SAH_deaminase"/>
</dbReference>
<reference evidence="2 3" key="1">
    <citation type="submission" date="2018-05" db="EMBL/GenBank/DDBJ databases">
        <title>Streptomyces venezuelae.</title>
        <authorList>
            <person name="Kim W."/>
            <person name="Lee N."/>
            <person name="Cho B.-K."/>
        </authorList>
    </citation>
    <scope>NUCLEOTIDE SEQUENCE [LARGE SCALE GENOMIC DNA]</scope>
    <source>
        <strain evidence="2 3">ATCC 21782</strain>
    </source>
</reference>
<proteinExistence type="predicted"/>
<dbReference type="Proteomes" id="UP000325211">
    <property type="component" value="Chromosome"/>
</dbReference>
<dbReference type="InterPro" id="IPR006311">
    <property type="entry name" value="TAT_signal"/>
</dbReference>
<evidence type="ECO:0000313" key="3">
    <source>
        <dbReference type="Proteomes" id="UP000325211"/>
    </source>
</evidence>
<dbReference type="AlphaFoldDB" id="A0A5P2DC83"/>
<feature type="domain" description="Amidohydrolase-related" evidence="1">
    <location>
        <begin position="96"/>
        <end position="431"/>
    </location>
</feature>
<dbReference type="SUPFAM" id="SSF51338">
    <property type="entry name" value="Composite domain of metallo-dependent hydrolases"/>
    <property type="match status" value="2"/>
</dbReference>